<dbReference type="EMBL" id="WHWC01000003">
    <property type="protein sequence ID" value="KAG8386918.1"/>
    <property type="molecule type" value="Genomic_DNA"/>
</dbReference>
<reference evidence="4" key="1">
    <citation type="submission" date="2019-10" db="EMBL/GenBank/DDBJ databases">
        <authorList>
            <person name="Zhang R."/>
            <person name="Pan Y."/>
            <person name="Wang J."/>
            <person name="Ma R."/>
            <person name="Yu S."/>
        </authorList>
    </citation>
    <scope>NUCLEOTIDE SEQUENCE</scope>
    <source>
        <strain evidence="4">LA-IB0</strain>
        <tissue evidence="4">Leaf</tissue>
    </source>
</reference>
<dbReference type="Pfam" id="PF01476">
    <property type="entry name" value="LysM"/>
    <property type="match status" value="1"/>
</dbReference>
<gene>
    <name evidence="4" type="ORF">BUALT_Bualt03G0198800</name>
</gene>
<dbReference type="GO" id="GO:0008061">
    <property type="term" value="F:chitin binding"/>
    <property type="evidence" value="ECO:0007669"/>
    <property type="project" value="UniProtKB-KW"/>
</dbReference>
<protein>
    <recommendedName>
        <fullName evidence="3">LysM domain-containing protein</fullName>
    </recommendedName>
</protein>
<dbReference type="Proteomes" id="UP000826271">
    <property type="component" value="Unassembled WGS sequence"/>
</dbReference>
<name>A0AAV6Y617_9LAMI</name>
<dbReference type="InterPro" id="IPR036779">
    <property type="entry name" value="LysM_dom_sf"/>
</dbReference>
<evidence type="ECO:0000313" key="4">
    <source>
        <dbReference type="EMBL" id="KAG8386918.1"/>
    </source>
</evidence>
<keyword evidence="2" id="KW-0843">Virulence</keyword>
<sequence>MAYGSVGVDGWAYGSSEGLGFGDGVDGWAYSGVDGVRIRWRMRSTETEMRSGMGLTYARTEPKEVDVTKANVITVIFFAPHPTSTPSLYPSNPAVSPATIASVIAGEVFQLQGVGVSGSRFGGSGAQEKGVAQPHHLICEETYGAAAGDTCFSITTAFNLTTQVFSSINPNLNCDKIFIGEWLCVDGFTV</sequence>
<dbReference type="PROSITE" id="PS51782">
    <property type="entry name" value="LYSM"/>
    <property type="match status" value="1"/>
</dbReference>
<dbReference type="InterPro" id="IPR052210">
    <property type="entry name" value="LysM1-like"/>
</dbReference>
<dbReference type="PANTHER" id="PTHR34997">
    <property type="entry name" value="AM15"/>
    <property type="match status" value="1"/>
</dbReference>
<accession>A0AAV6Y617</accession>
<keyword evidence="1" id="KW-0147">Chitin-binding</keyword>
<dbReference type="AlphaFoldDB" id="A0AAV6Y617"/>
<evidence type="ECO:0000313" key="5">
    <source>
        <dbReference type="Proteomes" id="UP000826271"/>
    </source>
</evidence>
<dbReference type="PANTHER" id="PTHR34997:SF1">
    <property type="entry name" value="PEPTIDOGLYCAN-BINDING LYSIN DOMAIN"/>
    <property type="match status" value="1"/>
</dbReference>
<dbReference type="InterPro" id="IPR018392">
    <property type="entry name" value="LysM"/>
</dbReference>
<comment type="caution">
    <text evidence="4">The sequence shown here is derived from an EMBL/GenBank/DDBJ whole genome shotgun (WGS) entry which is preliminary data.</text>
</comment>
<evidence type="ECO:0000259" key="3">
    <source>
        <dbReference type="PROSITE" id="PS51782"/>
    </source>
</evidence>
<keyword evidence="5" id="KW-1185">Reference proteome</keyword>
<dbReference type="SMART" id="SM00257">
    <property type="entry name" value="LysM"/>
    <property type="match status" value="1"/>
</dbReference>
<dbReference type="SUPFAM" id="SSF54106">
    <property type="entry name" value="LysM domain"/>
    <property type="match status" value="1"/>
</dbReference>
<evidence type="ECO:0000256" key="2">
    <source>
        <dbReference type="ARBA" id="ARBA00023026"/>
    </source>
</evidence>
<feature type="domain" description="LysM" evidence="3">
    <location>
        <begin position="141"/>
        <end position="185"/>
    </location>
</feature>
<dbReference type="Gene3D" id="3.10.350.10">
    <property type="entry name" value="LysM domain"/>
    <property type="match status" value="1"/>
</dbReference>
<proteinExistence type="predicted"/>
<organism evidence="4 5">
    <name type="scientific">Buddleja alternifolia</name>
    <dbReference type="NCBI Taxonomy" id="168488"/>
    <lineage>
        <taxon>Eukaryota</taxon>
        <taxon>Viridiplantae</taxon>
        <taxon>Streptophyta</taxon>
        <taxon>Embryophyta</taxon>
        <taxon>Tracheophyta</taxon>
        <taxon>Spermatophyta</taxon>
        <taxon>Magnoliopsida</taxon>
        <taxon>eudicotyledons</taxon>
        <taxon>Gunneridae</taxon>
        <taxon>Pentapetalae</taxon>
        <taxon>asterids</taxon>
        <taxon>lamiids</taxon>
        <taxon>Lamiales</taxon>
        <taxon>Scrophulariaceae</taxon>
        <taxon>Buddlejeae</taxon>
        <taxon>Buddleja</taxon>
    </lineage>
</organism>
<evidence type="ECO:0000256" key="1">
    <source>
        <dbReference type="ARBA" id="ARBA00022669"/>
    </source>
</evidence>
<dbReference type="CDD" id="cd00118">
    <property type="entry name" value="LysM"/>
    <property type="match status" value="1"/>
</dbReference>